<evidence type="ECO:0008006" key="4">
    <source>
        <dbReference type="Google" id="ProtNLM"/>
    </source>
</evidence>
<dbReference type="EMBL" id="DF973403">
    <property type="protein sequence ID" value="GAU29693.1"/>
    <property type="molecule type" value="Genomic_DNA"/>
</dbReference>
<gene>
    <name evidence="2" type="ORF">TSUD_264290</name>
</gene>
<dbReference type="SUPFAM" id="SSF103473">
    <property type="entry name" value="MFS general substrate transporter"/>
    <property type="match status" value="1"/>
</dbReference>
<keyword evidence="1" id="KW-0812">Transmembrane</keyword>
<evidence type="ECO:0000313" key="2">
    <source>
        <dbReference type="EMBL" id="GAU29693.1"/>
    </source>
</evidence>
<accession>A0A2Z6MIN5</accession>
<dbReference type="Proteomes" id="UP000242715">
    <property type="component" value="Unassembled WGS sequence"/>
</dbReference>
<organism evidence="2 3">
    <name type="scientific">Trifolium subterraneum</name>
    <name type="common">Subterranean clover</name>
    <dbReference type="NCBI Taxonomy" id="3900"/>
    <lineage>
        <taxon>Eukaryota</taxon>
        <taxon>Viridiplantae</taxon>
        <taxon>Streptophyta</taxon>
        <taxon>Embryophyta</taxon>
        <taxon>Tracheophyta</taxon>
        <taxon>Spermatophyta</taxon>
        <taxon>Magnoliopsida</taxon>
        <taxon>eudicotyledons</taxon>
        <taxon>Gunneridae</taxon>
        <taxon>Pentapetalae</taxon>
        <taxon>rosids</taxon>
        <taxon>fabids</taxon>
        <taxon>Fabales</taxon>
        <taxon>Fabaceae</taxon>
        <taxon>Papilionoideae</taxon>
        <taxon>50 kb inversion clade</taxon>
        <taxon>NPAAA clade</taxon>
        <taxon>Hologalegina</taxon>
        <taxon>IRL clade</taxon>
        <taxon>Trifolieae</taxon>
        <taxon>Trifolium</taxon>
    </lineage>
</organism>
<keyword evidence="3" id="KW-1185">Reference proteome</keyword>
<reference evidence="3" key="1">
    <citation type="journal article" date="2017" name="Front. Plant Sci.">
        <title>Climate Clever Clovers: New Paradigm to Reduce the Environmental Footprint of Ruminants by Breeding Low Methanogenic Forages Utilizing Haplotype Variation.</title>
        <authorList>
            <person name="Kaur P."/>
            <person name="Appels R."/>
            <person name="Bayer P.E."/>
            <person name="Keeble-Gagnere G."/>
            <person name="Wang J."/>
            <person name="Hirakawa H."/>
            <person name="Shirasawa K."/>
            <person name="Vercoe P."/>
            <person name="Stefanova K."/>
            <person name="Durmic Z."/>
            <person name="Nichols P."/>
            <person name="Revell C."/>
            <person name="Isobe S.N."/>
            <person name="Edwards D."/>
            <person name="Erskine W."/>
        </authorList>
    </citation>
    <scope>NUCLEOTIDE SEQUENCE [LARGE SCALE GENOMIC DNA]</scope>
    <source>
        <strain evidence="3">cv. Daliak</strain>
    </source>
</reference>
<keyword evidence="1" id="KW-0472">Membrane</keyword>
<evidence type="ECO:0000313" key="3">
    <source>
        <dbReference type="Proteomes" id="UP000242715"/>
    </source>
</evidence>
<dbReference type="OrthoDB" id="1898501at2759"/>
<feature type="transmembrane region" description="Helical" evidence="1">
    <location>
        <begin position="85"/>
        <end position="105"/>
    </location>
</feature>
<name>A0A2Z6MIN5_TRISU</name>
<dbReference type="AlphaFoldDB" id="A0A2Z6MIN5"/>
<protein>
    <recommendedName>
        <fullName evidence="4">Major facilitator superfamily (MFS) profile domain-containing protein</fullName>
    </recommendedName>
</protein>
<evidence type="ECO:0000256" key="1">
    <source>
        <dbReference type="SAM" id="Phobius"/>
    </source>
</evidence>
<dbReference type="Gene3D" id="1.20.1250.20">
    <property type="entry name" value="MFS general substrate transporter like domains"/>
    <property type="match status" value="1"/>
</dbReference>
<proteinExistence type="predicted"/>
<dbReference type="InterPro" id="IPR036259">
    <property type="entry name" value="MFS_trans_sf"/>
</dbReference>
<sequence length="120" mass="13655">MEKNRVNEKTGEVDDDMKWVHDSSFDHKGRVPLRASTGSWKASLFIIAIEFSERLSYFGIATSLVIYLTKVMHQDLKTAVRNVNYWSGVTTLMPLFGGFLADSYLGRYTTMIGSCIIYLM</sequence>
<keyword evidence="1" id="KW-1133">Transmembrane helix</keyword>
<dbReference type="PANTHER" id="PTHR11654">
    <property type="entry name" value="OLIGOPEPTIDE TRANSPORTER-RELATED"/>
    <property type="match status" value="1"/>
</dbReference>
<feature type="non-terminal residue" evidence="2">
    <location>
        <position position="120"/>
    </location>
</feature>